<name>A0A9P6E2Y9_9AGAR</name>
<dbReference type="Proteomes" id="UP000807306">
    <property type="component" value="Unassembled WGS sequence"/>
</dbReference>
<keyword evidence="2" id="KW-1185">Reference proteome</keyword>
<accession>A0A9P6E2Y9</accession>
<organism evidence="1 2">
    <name type="scientific">Crepidotus variabilis</name>
    <dbReference type="NCBI Taxonomy" id="179855"/>
    <lineage>
        <taxon>Eukaryota</taxon>
        <taxon>Fungi</taxon>
        <taxon>Dikarya</taxon>
        <taxon>Basidiomycota</taxon>
        <taxon>Agaricomycotina</taxon>
        <taxon>Agaricomycetes</taxon>
        <taxon>Agaricomycetidae</taxon>
        <taxon>Agaricales</taxon>
        <taxon>Agaricineae</taxon>
        <taxon>Crepidotaceae</taxon>
        <taxon>Crepidotus</taxon>
    </lineage>
</organism>
<protein>
    <submittedName>
        <fullName evidence="1">Uncharacterized protein</fullName>
    </submittedName>
</protein>
<proteinExistence type="predicted"/>
<sequence>MMEFLDTRNVSLYSLIIRAPFIDFEEEFEIEVDLLTAELVRRLVKMIQRHSKTLEEFGLDVPCLQDCVKPFLDYFHRAWVLAAEDDGFPALMSLNFQAFWGSEYWKDASDTNSSRWTVLLPILQVVQVWCQHRRVNTHGSPALRHLKVGLPDFEREFMLDTLKEEVKAVLEVEFLGPYHGNKPPAIGCRTIDWHLQD</sequence>
<evidence type="ECO:0000313" key="1">
    <source>
        <dbReference type="EMBL" id="KAF9521546.1"/>
    </source>
</evidence>
<gene>
    <name evidence="1" type="ORF">CPB83DRAFT_245499</name>
</gene>
<dbReference type="AlphaFoldDB" id="A0A9P6E2Y9"/>
<dbReference type="EMBL" id="MU158029">
    <property type="protein sequence ID" value="KAF9521546.1"/>
    <property type="molecule type" value="Genomic_DNA"/>
</dbReference>
<comment type="caution">
    <text evidence="1">The sequence shown here is derived from an EMBL/GenBank/DDBJ whole genome shotgun (WGS) entry which is preliminary data.</text>
</comment>
<reference evidence="1" key="1">
    <citation type="submission" date="2020-11" db="EMBL/GenBank/DDBJ databases">
        <authorList>
            <consortium name="DOE Joint Genome Institute"/>
            <person name="Ahrendt S."/>
            <person name="Riley R."/>
            <person name="Andreopoulos W."/>
            <person name="Labutti K."/>
            <person name="Pangilinan J."/>
            <person name="Ruiz-Duenas F.J."/>
            <person name="Barrasa J.M."/>
            <person name="Sanchez-Garcia M."/>
            <person name="Camarero S."/>
            <person name="Miyauchi S."/>
            <person name="Serrano A."/>
            <person name="Linde D."/>
            <person name="Babiker R."/>
            <person name="Drula E."/>
            <person name="Ayuso-Fernandez I."/>
            <person name="Pacheco R."/>
            <person name="Padilla G."/>
            <person name="Ferreira P."/>
            <person name="Barriuso J."/>
            <person name="Kellner H."/>
            <person name="Castanera R."/>
            <person name="Alfaro M."/>
            <person name="Ramirez L."/>
            <person name="Pisabarro A.G."/>
            <person name="Kuo A."/>
            <person name="Tritt A."/>
            <person name="Lipzen A."/>
            <person name="He G."/>
            <person name="Yan M."/>
            <person name="Ng V."/>
            <person name="Cullen D."/>
            <person name="Martin F."/>
            <person name="Rosso M.-N."/>
            <person name="Henrissat B."/>
            <person name="Hibbett D."/>
            <person name="Martinez A.T."/>
            <person name="Grigoriev I.V."/>
        </authorList>
    </citation>
    <scope>NUCLEOTIDE SEQUENCE</scope>
    <source>
        <strain evidence="1">CBS 506.95</strain>
    </source>
</reference>
<evidence type="ECO:0000313" key="2">
    <source>
        <dbReference type="Proteomes" id="UP000807306"/>
    </source>
</evidence>